<protein>
    <submittedName>
        <fullName evidence="1">Uncharacterized protein</fullName>
    </submittedName>
</protein>
<dbReference type="EMBL" id="JBHSFN010000015">
    <property type="protein sequence ID" value="MFC4589301.1"/>
    <property type="molecule type" value="Genomic_DNA"/>
</dbReference>
<organism evidence="1 2">
    <name type="scientific">Sphaerisporangium corydalis</name>
    <dbReference type="NCBI Taxonomy" id="1441875"/>
    <lineage>
        <taxon>Bacteria</taxon>
        <taxon>Bacillati</taxon>
        <taxon>Actinomycetota</taxon>
        <taxon>Actinomycetes</taxon>
        <taxon>Streptosporangiales</taxon>
        <taxon>Streptosporangiaceae</taxon>
        <taxon>Sphaerisporangium</taxon>
    </lineage>
</organism>
<dbReference type="Proteomes" id="UP001595891">
    <property type="component" value="Unassembled WGS sequence"/>
</dbReference>
<gene>
    <name evidence="1" type="ORF">ACFO8L_24635</name>
</gene>
<comment type="caution">
    <text evidence="1">The sequence shown here is derived from an EMBL/GenBank/DDBJ whole genome shotgun (WGS) entry which is preliminary data.</text>
</comment>
<evidence type="ECO:0000313" key="1">
    <source>
        <dbReference type="EMBL" id="MFC4589301.1"/>
    </source>
</evidence>
<accession>A0ABV9EI92</accession>
<evidence type="ECO:0000313" key="2">
    <source>
        <dbReference type="Proteomes" id="UP001595891"/>
    </source>
</evidence>
<sequence length="40" mass="4269">MGSNPTDPTETDPAFQVASARTTILVIITCAGDRFLMIIT</sequence>
<proteinExistence type="predicted"/>
<dbReference type="RefSeq" id="WP_262846428.1">
    <property type="nucleotide sequence ID" value="NZ_JANZYP010000046.1"/>
</dbReference>
<keyword evidence="2" id="KW-1185">Reference proteome</keyword>
<reference evidence="2" key="1">
    <citation type="journal article" date="2019" name="Int. J. Syst. Evol. Microbiol.">
        <title>The Global Catalogue of Microorganisms (GCM) 10K type strain sequencing project: providing services to taxonomists for standard genome sequencing and annotation.</title>
        <authorList>
            <consortium name="The Broad Institute Genomics Platform"/>
            <consortium name="The Broad Institute Genome Sequencing Center for Infectious Disease"/>
            <person name="Wu L."/>
            <person name="Ma J."/>
        </authorList>
    </citation>
    <scope>NUCLEOTIDE SEQUENCE [LARGE SCALE GENOMIC DNA]</scope>
    <source>
        <strain evidence="2">CCUG 49560</strain>
    </source>
</reference>
<name>A0ABV9EI92_9ACTN</name>